<dbReference type="Pfam" id="PF02518">
    <property type="entry name" value="HATPase_c"/>
    <property type="match status" value="1"/>
</dbReference>
<feature type="transmembrane region" description="Helical" evidence="4">
    <location>
        <begin position="159"/>
        <end position="179"/>
    </location>
</feature>
<keyword evidence="4" id="KW-0472">Membrane</keyword>
<reference evidence="7" key="1">
    <citation type="journal article" date="2019" name="Int. J. Syst. Evol. Microbiol.">
        <title>The Global Catalogue of Microorganisms (GCM) 10K type strain sequencing project: providing services to taxonomists for standard genome sequencing and annotation.</title>
        <authorList>
            <consortium name="The Broad Institute Genomics Platform"/>
            <consortium name="The Broad Institute Genome Sequencing Center for Infectious Disease"/>
            <person name="Wu L."/>
            <person name="Ma J."/>
        </authorList>
    </citation>
    <scope>NUCLEOTIDE SEQUENCE [LARGE SCALE GENOMIC DNA]</scope>
    <source>
        <strain evidence="7">KCTC 42248</strain>
    </source>
</reference>
<dbReference type="PANTHER" id="PTHR43547:SF2">
    <property type="entry name" value="HYBRID SIGNAL TRANSDUCTION HISTIDINE KINASE C"/>
    <property type="match status" value="1"/>
</dbReference>
<dbReference type="InterPro" id="IPR036097">
    <property type="entry name" value="HisK_dim/P_sf"/>
</dbReference>
<dbReference type="InterPro" id="IPR003661">
    <property type="entry name" value="HisK_dim/P_dom"/>
</dbReference>
<evidence type="ECO:0000313" key="7">
    <source>
        <dbReference type="Proteomes" id="UP001597393"/>
    </source>
</evidence>
<dbReference type="SMART" id="SM00388">
    <property type="entry name" value="HisKA"/>
    <property type="match status" value="1"/>
</dbReference>
<name>A0ABW5NNJ6_9SPHI</name>
<evidence type="ECO:0000256" key="2">
    <source>
        <dbReference type="ARBA" id="ARBA00012438"/>
    </source>
</evidence>
<dbReference type="InterPro" id="IPR036890">
    <property type="entry name" value="HATPase_C_sf"/>
</dbReference>
<keyword evidence="3" id="KW-0597">Phosphoprotein</keyword>
<dbReference type="EC" id="2.7.13.3" evidence="2"/>
<dbReference type="SUPFAM" id="SSF55874">
    <property type="entry name" value="ATPase domain of HSP90 chaperone/DNA topoisomerase II/histidine kinase"/>
    <property type="match status" value="1"/>
</dbReference>
<evidence type="ECO:0000259" key="5">
    <source>
        <dbReference type="PROSITE" id="PS50109"/>
    </source>
</evidence>
<dbReference type="GO" id="GO:0016301">
    <property type="term" value="F:kinase activity"/>
    <property type="evidence" value="ECO:0007669"/>
    <property type="project" value="UniProtKB-KW"/>
</dbReference>
<dbReference type="Gene3D" id="1.10.287.130">
    <property type="match status" value="1"/>
</dbReference>
<dbReference type="PANTHER" id="PTHR43547">
    <property type="entry name" value="TWO-COMPONENT HISTIDINE KINASE"/>
    <property type="match status" value="1"/>
</dbReference>
<dbReference type="SMART" id="SM00387">
    <property type="entry name" value="HATPase_c"/>
    <property type="match status" value="1"/>
</dbReference>
<gene>
    <name evidence="6" type="ORF">ACFSQ3_12830</name>
</gene>
<dbReference type="Proteomes" id="UP001597393">
    <property type="component" value="Unassembled WGS sequence"/>
</dbReference>
<proteinExistence type="predicted"/>
<dbReference type="EMBL" id="JBHUMA010000006">
    <property type="protein sequence ID" value="MFD2599837.1"/>
    <property type="molecule type" value="Genomic_DNA"/>
</dbReference>
<accession>A0ABW5NNJ6</accession>
<keyword evidence="4" id="KW-0812">Transmembrane</keyword>
<evidence type="ECO:0000256" key="3">
    <source>
        <dbReference type="ARBA" id="ARBA00022553"/>
    </source>
</evidence>
<dbReference type="SUPFAM" id="SSF47384">
    <property type="entry name" value="Homodimeric domain of signal transducing histidine kinase"/>
    <property type="match status" value="1"/>
</dbReference>
<dbReference type="Gene3D" id="3.30.565.10">
    <property type="entry name" value="Histidine kinase-like ATPase, C-terminal domain"/>
    <property type="match status" value="1"/>
</dbReference>
<feature type="transmembrane region" description="Helical" evidence="4">
    <location>
        <begin position="32"/>
        <end position="51"/>
    </location>
</feature>
<sequence length="427" mass="48309">MNKPLLSRLWKSLSYLGVGTDMTYLEVKRLHMVNLIAITCVPCMLFFGIINFFEERYFLAGINVANSSFCLVVLILQYYRKYEMAKIILLGVSFCFFYFGALFYGNGGENFLLCIMIVCMLLYDSRTIQWFAGVFVIAGIVSVKLYPTEFLMIDHVVRGRVLTNTLGALIFIVIAVYFFKNIIYNNMMLIEEQRKKLQLLNQDKERIFSIVAHDIRTPLSTLDGLVYLLHEQVLDGTVSEEYILQLQRQIAQQKEALDDILYWSSRSMRGASNSITTTSVLDVMSTIGKVYESACQLKSLQLIMEIEPNFQIKVDRDHLMIVARNMLSNAVKFSHSGGSIEVWVSEENAYGFLHVRDHGIGMGKEQADHLFHTIQQRSLGTGKEVGAGLGLLLCHELIQQNNGMVRVSSALGEGSTFSVGFPMVTHA</sequence>
<keyword evidence="6" id="KW-0418">Kinase</keyword>
<dbReference type="InterPro" id="IPR005467">
    <property type="entry name" value="His_kinase_dom"/>
</dbReference>
<protein>
    <recommendedName>
        <fullName evidence="2">histidine kinase</fullName>
        <ecNumber evidence="2">2.7.13.3</ecNumber>
    </recommendedName>
</protein>
<dbReference type="Pfam" id="PF00512">
    <property type="entry name" value="HisKA"/>
    <property type="match status" value="1"/>
</dbReference>
<dbReference type="InterPro" id="IPR004358">
    <property type="entry name" value="Sig_transdc_His_kin-like_C"/>
</dbReference>
<keyword evidence="4" id="KW-1133">Transmembrane helix</keyword>
<keyword evidence="7" id="KW-1185">Reference proteome</keyword>
<feature type="transmembrane region" description="Helical" evidence="4">
    <location>
        <begin position="127"/>
        <end position="147"/>
    </location>
</feature>
<organism evidence="6 7">
    <name type="scientific">Sphingobacterium corticis</name>
    <dbReference type="NCBI Taxonomy" id="1812823"/>
    <lineage>
        <taxon>Bacteria</taxon>
        <taxon>Pseudomonadati</taxon>
        <taxon>Bacteroidota</taxon>
        <taxon>Sphingobacteriia</taxon>
        <taxon>Sphingobacteriales</taxon>
        <taxon>Sphingobacteriaceae</taxon>
        <taxon>Sphingobacterium</taxon>
    </lineage>
</organism>
<dbReference type="PROSITE" id="PS50109">
    <property type="entry name" value="HIS_KIN"/>
    <property type="match status" value="1"/>
</dbReference>
<evidence type="ECO:0000256" key="4">
    <source>
        <dbReference type="SAM" id="Phobius"/>
    </source>
</evidence>
<comment type="caution">
    <text evidence="6">The sequence shown here is derived from an EMBL/GenBank/DDBJ whole genome shotgun (WGS) entry which is preliminary data.</text>
</comment>
<feature type="transmembrane region" description="Helical" evidence="4">
    <location>
        <begin position="88"/>
        <end position="107"/>
    </location>
</feature>
<dbReference type="InterPro" id="IPR003594">
    <property type="entry name" value="HATPase_dom"/>
</dbReference>
<evidence type="ECO:0000256" key="1">
    <source>
        <dbReference type="ARBA" id="ARBA00000085"/>
    </source>
</evidence>
<dbReference type="PRINTS" id="PR00344">
    <property type="entry name" value="BCTRLSENSOR"/>
</dbReference>
<keyword evidence="6" id="KW-0808">Transferase</keyword>
<dbReference type="CDD" id="cd00082">
    <property type="entry name" value="HisKA"/>
    <property type="match status" value="1"/>
</dbReference>
<feature type="transmembrane region" description="Helical" evidence="4">
    <location>
        <begin position="57"/>
        <end position="76"/>
    </location>
</feature>
<feature type="domain" description="Histidine kinase" evidence="5">
    <location>
        <begin position="210"/>
        <end position="425"/>
    </location>
</feature>
<comment type="catalytic activity">
    <reaction evidence="1">
        <text>ATP + protein L-histidine = ADP + protein N-phospho-L-histidine.</text>
        <dbReference type="EC" id="2.7.13.3"/>
    </reaction>
</comment>
<evidence type="ECO:0000313" key="6">
    <source>
        <dbReference type="EMBL" id="MFD2599837.1"/>
    </source>
</evidence>